<protein>
    <recommendedName>
        <fullName evidence="3">RNA polymerase II</fullName>
    </recommendedName>
</protein>
<dbReference type="Proteomes" id="UP000019062">
    <property type="component" value="Unassembled WGS sequence"/>
</dbReference>
<reference evidence="1 2" key="1">
    <citation type="journal article" date="2014" name="BMC Genomics">
        <title>Genomic comparison of sporeforming bacilli isolated from milk.</title>
        <authorList>
            <person name="Moreno Switt A.I."/>
            <person name="Andrus A.D."/>
            <person name="Ranieri M.L."/>
            <person name="Orsi R.H."/>
            <person name="Ivy R."/>
            <person name="den Bakker H.C."/>
            <person name="Martin N.H."/>
            <person name="Wiedmann M."/>
            <person name="Boor K.J."/>
        </authorList>
    </citation>
    <scope>NUCLEOTIDE SEQUENCE [LARGE SCALE GENOMIC DNA]</scope>
    <source>
        <strain evidence="1 2">FSL R5-213</strain>
    </source>
</reference>
<dbReference type="RefSeq" id="WP_038183754.1">
    <property type="nucleotide sequence ID" value="NZ_ASQA01000016.1"/>
</dbReference>
<sequence>MKFAASLFSILLFLNGIMLTFQYHVFSDQLSEEDRVFNYDQEIEVIYRKGKLLVNHHFTDLPQDNVKLIWPTKSKKKACLLDDVKSCERLNEQLTQLKVGDEEKQSISYEIPISKKGLTSGEILRNIFLTLQNGNPVHTQVHISDETKSGGQWFTGLQLVGQKTLDLVDYSMYSGYGAVTDLYWQKQKLKTVFENEQVTLYSDKAISKDLKTDLKDFSLEGFNHVAIMQSSKKNSSTRILFTPVFNVGSIEKKIVMSQIGQQYDFVSNNNWLPIAVASFISGKEIGSDKAHEITQIVNKYMTNEQSIAWKNSLIAQKGEVISPKVLDKLLSKTLDLQTSFFEMNDNDRTEIAPLLFEDSRHVYLKDNEDDDAQVIFKDGRIFYKAVPVLNGLGYEVNKGKNGLYIESDNRNFRFPMTESFYVYNQKRYNIISQPFEKFGDDYYVEEAWLVRLFLVDVEKSDDKINIAPSAILN</sequence>
<organism evidence="1 2">
    <name type="scientific">Viridibacillus arenosi FSL R5-213</name>
    <dbReference type="NCBI Taxonomy" id="1227360"/>
    <lineage>
        <taxon>Bacteria</taxon>
        <taxon>Bacillati</taxon>
        <taxon>Bacillota</taxon>
        <taxon>Bacilli</taxon>
        <taxon>Bacillales</taxon>
        <taxon>Caryophanaceae</taxon>
        <taxon>Viridibacillus</taxon>
    </lineage>
</organism>
<dbReference type="EMBL" id="ASQA01000016">
    <property type="protein sequence ID" value="ETT85747.1"/>
    <property type="molecule type" value="Genomic_DNA"/>
</dbReference>
<evidence type="ECO:0000313" key="2">
    <source>
        <dbReference type="Proteomes" id="UP000019062"/>
    </source>
</evidence>
<dbReference type="eggNOG" id="ENOG502Z94S">
    <property type="taxonomic scope" value="Bacteria"/>
</dbReference>
<evidence type="ECO:0000313" key="1">
    <source>
        <dbReference type="EMBL" id="ETT85747.1"/>
    </source>
</evidence>
<dbReference type="AlphaFoldDB" id="W4F097"/>
<name>W4F097_9BACL</name>
<evidence type="ECO:0008006" key="3">
    <source>
        <dbReference type="Google" id="ProtNLM"/>
    </source>
</evidence>
<keyword evidence="2" id="KW-1185">Reference proteome</keyword>
<comment type="caution">
    <text evidence="1">The sequence shown here is derived from an EMBL/GenBank/DDBJ whole genome shotgun (WGS) entry which is preliminary data.</text>
</comment>
<proteinExistence type="predicted"/>
<accession>W4F097</accession>
<gene>
    <name evidence="1" type="ORF">C176_09962</name>
</gene>